<accession>A0A9Q1QIZ2</accession>
<feature type="transmembrane region" description="Helical" evidence="2">
    <location>
        <begin position="75"/>
        <end position="98"/>
    </location>
</feature>
<evidence type="ECO:0000256" key="1">
    <source>
        <dbReference type="SAM" id="MobiDB-lite"/>
    </source>
</evidence>
<sequence length="290" mass="32073">MKFDREVSFDEIGGRPLDGRRRTANGLRSNPHGLGGGSVFLETEDCSAPASPKWVGADAAASSGWPSIRWRYGPALPLLFVIVLGIGCHLLSSGVPNLKDRQPRSRLLYIKQKGTVASPKGFLTGSPSFQSETFSQPDSRRTKRKSYFQYFTLDFFLMVIMNPGLLLKQYHPKSPVSLGAVWTSHAINCYTFGGRLVHRCIRLRDYEDVPYRQKCRNDRGVKKVTAGTILRIRAGRGSRELWPLQEEEEVSLEIELVLVEATSAPSFDELGAGRGLPSVPSANNSSGDLM</sequence>
<keyword evidence="2" id="KW-0812">Transmembrane</keyword>
<protein>
    <submittedName>
        <fullName evidence="3">Uncharacterized protein</fullName>
    </submittedName>
</protein>
<dbReference type="Proteomes" id="UP001153076">
    <property type="component" value="Unassembled WGS sequence"/>
</dbReference>
<dbReference type="AlphaFoldDB" id="A0A9Q1QIZ2"/>
<proteinExistence type="predicted"/>
<keyword evidence="4" id="KW-1185">Reference proteome</keyword>
<reference evidence="3" key="1">
    <citation type="submission" date="2022-04" db="EMBL/GenBank/DDBJ databases">
        <title>Carnegiea gigantea Genome sequencing and assembly v2.</title>
        <authorList>
            <person name="Copetti D."/>
            <person name="Sanderson M.J."/>
            <person name="Burquez A."/>
            <person name="Wojciechowski M.F."/>
        </authorList>
    </citation>
    <scope>NUCLEOTIDE SEQUENCE</scope>
    <source>
        <strain evidence="3">SGP5-SGP5p</strain>
        <tissue evidence="3">Aerial part</tissue>
    </source>
</reference>
<comment type="caution">
    <text evidence="3">The sequence shown here is derived from an EMBL/GenBank/DDBJ whole genome shotgun (WGS) entry which is preliminary data.</text>
</comment>
<evidence type="ECO:0000313" key="3">
    <source>
        <dbReference type="EMBL" id="KAJ8444373.1"/>
    </source>
</evidence>
<evidence type="ECO:0000256" key="2">
    <source>
        <dbReference type="SAM" id="Phobius"/>
    </source>
</evidence>
<dbReference type="EMBL" id="JAKOGI010000100">
    <property type="protein sequence ID" value="KAJ8444373.1"/>
    <property type="molecule type" value="Genomic_DNA"/>
</dbReference>
<keyword evidence="2" id="KW-1133">Transmembrane helix</keyword>
<feature type="transmembrane region" description="Helical" evidence="2">
    <location>
        <begin position="147"/>
        <end position="167"/>
    </location>
</feature>
<keyword evidence="2" id="KW-0472">Membrane</keyword>
<organism evidence="3 4">
    <name type="scientific">Carnegiea gigantea</name>
    <dbReference type="NCBI Taxonomy" id="171969"/>
    <lineage>
        <taxon>Eukaryota</taxon>
        <taxon>Viridiplantae</taxon>
        <taxon>Streptophyta</taxon>
        <taxon>Embryophyta</taxon>
        <taxon>Tracheophyta</taxon>
        <taxon>Spermatophyta</taxon>
        <taxon>Magnoliopsida</taxon>
        <taxon>eudicotyledons</taxon>
        <taxon>Gunneridae</taxon>
        <taxon>Pentapetalae</taxon>
        <taxon>Caryophyllales</taxon>
        <taxon>Cactineae</taxon>
        <taxon>Cactaceae</taxon>
        <taxon>Cactoideae</taxon>
        <taxon>Echinocereeae</taxon>
        <taxon>Carnegiea</taxon>
    </lineage>
</organism>
<name>A0A9Q1QIZ2_9CARY</name>
<feature type="compositionally biased region" description="Polar residues" evidence="1">
    <location>
        <begin position="280"/>
        <end position="290"/>
    </location>
</feature>
<evidence type="ECO:0000313" key="4">
    <source>
        <dbReference type="Proteomes" id="UP001153076"/>
    </source>
</evidence>
<gene>
    <name evidence="3" type="ORF">Cgig2_019931</name>
</gene>
<feature type="region of interest" description="Disordered" evidence="1">
    <location>
        <begin position="270"/>
        <end position="290"/>
    </location>
</feature>